<dbReference type="OMA" id="SADCFAN"/>
<dbReference type="GeneID" id="68107329"/>
<evidence type="ECO:0000256" key="1">
    <source>
        <dbReference type="SAM" id="SignalP"/>
    </source>
</evidence>
<feature type="signal peptide" evidence="1">
    <location>
        <begin position="1"/>
        <end position="28"/>
    </location>
</feature>
<organism evidence="2 3">
    <name type="scientific">Naegleria fowleri</name>
    <name type="common">Brain eating amoeba</name>
    <dbReference type="NCBI Taxonomy" id="5763"/>
    <lineage>
        <taxon>Eukaryota</taxon>
        <taxon>Discoba</taxon>
        <taxon>Heterolobosea</taxon>
        <taxon>Tetramitia</taxon>
        <taxon>Eutetramitia</taxon>
        <taxon>Vahlkampfiidae</taxon>
        <taxon>Naegleria</taxon>
    </lineage>
</organism>
<gene>
    <name evidence="2" type="ORF">FDP41_000111</name>
</gene>
<evidence type="ECO:0000313" key="3">
    <source>
        <dbReference type="Proteomes" id="UP000444721"/>
    </source>
</evidence>
<dbReference type="OrthoDB" id="17718at2759"/>
<sequence length="184" mass="20336">MKRLTVGVVALMVLAVMMMMNCQSHTSALPIPKQLPSNVLAFVEGFLLGIEADVGNVTSCTKDAKITLNDFENAFYSLEYGFKKMNPQLIETGLKELAAGIEEIKQGIEDCNVKGIIKQIESLIAQLKSGTLGIIKVLVHETINIFHNSENLTNEFKNAIQYWKDKKYELCGVQVGMIVGVLLE</sequence>
<dbReference type="EMBL" id="VFQX01000001">
    <property type="protein sequence ID" value="KAF0985072.1"/>
    <property type="molecule type" value="Genomic_DNA"/>
</dbReference>
<proteinExistence type="predicted"/>
<dbReference type="CDD" id="cd22935">
    <property type="entry name" value="SctA-like"/>
    <property type="match status" value="1"/>
</dbReference>
<dbReference type="PANTHER" id="PTHR38742:SF1">
    <property type="entry name" value="SECRETED PROTEIN C"/>
    <property type="match status" value="1"/>
</dbReference>
<evidence type="ECO:0000313" key="2">
    <source>
        <dbReference type="EMBL" id="KAF0985072.1"/>
    </source>
</evidence>
<protein>
    <submittedName>
        <fullName evidence="2">Uncharacterized protein</fullName>
    </submittedName>
</protein>
<feature type="chain" id="PRO_5025433899" evidence="1">
    <location>
        <begin position="29"/>
        <end position="184"/>
    </location>
</feature>
<dbReference type="VEuPathDB" id="AmoebaDB:NfTy_025730"/>
<dbReference type="PANTHER" id="PTHR38742">
    <property type="entry name" value="PROTEIN GP17"/>
    <property type="match status" value="1"/>
</dbReference>
<reference evidence="2 3" key="1">
    <citation type="journal article" date="2019" name="Sci. Rep.">
        <title>Nanopore sequencing improves the draft genome of the human pathogenic amoeba Naegleria fowleri.</title>
        <authorList>
            <person name="Liechti N."/>
            <person name="Schurch N."/>
            <person name="Bruggmann R."/>
            <person name="Wittwer M."/>
        </authorList>
    </citation>
    <scope>NUCLEOTIDE SEQUENCE [LARGE SCALE GENOMIC DNA]</scope>
    <source>
        <strain evidence="2 3">ATCC 30894</strain>
    </source>
</reference>
<comment type="caution">
    <text evidence="2">The sequence shown here is derived from an EMBL/GenBank/DDBJ whole genome shotgun (WGS) entry which is preliminary data.</text>
</comment>
<dbReference type="Proteomes" id="UP000444721">
    <property type="component" value="Unassembled WGS sequence"/>
</dbReference>
<accession>A0A6A5CDA8</accession>
<dbReference type="VEuPathDB" id="AmoebaDB:FDP41_000111"/>
<keyword evidence="3" id="KW-1185">Reference proteome</keyword>
<dbReference type="AlphaFoldDB" id="A0A6A5CDA8"/>
<dbReference type="VEuPathDB" id="AmoebaDB:NF0011140"/>
<name>A0A6A5CDA8_NAEFO</name>
<keyword evidence="1" id="KW-0732">Signal</keyword>
<dbReference type="RefSeq" id="XP_044569785.1">
    <property type="nucleotide sequence ID" value="XM_044701471.1"/>
</dbReference>